<name>A0A1Y3CI50_9GAMM</name>
<keyword evidence="5 8" id="KW-0812">Transmembrane</keyword>
<dbReference type="CDD" id="cd17320">
    <property type="entry name" value="MFS_MdfA_MDR_like"/>
    <property type="match status" value="1"/>
</dbReference>
<sequence length="404" mass="43860">MSEKRVEQQYSTGWIMLLALFTSLGPLSIDMYLPALPQMAQDFEVSTPMVANTLPAYFLGLAVGQLIYGPISDRIGRKKPLYFGMALFAVASLLCLLASDVWSLIAARILQALGGCVGVVMARAAIRDRLDIHHSAQAFASMMIVMGIAPILAPTIGAWILYFFDWYAVFVTLFLIGVICLLCVHFFFKETLTPERRLKLTFKQVFILYSAILKDKSFRLPMMAGCFTGAALFCYISSASAILMDQYHLSQQQFAYAFGFNASGIILLSAMNKRLAHKLTIIQRLKLGGCIQVFGALIIVLAGLLNEAPFVMLMCGLFCTVSGIGFTGPNAMALAMSQQGARAGTASALMGSGQFACGLLGGVVLNILVWSALLNMGILMLLFTSTGLFVIVKLAQQLKTQKIA</sequence>
<gene>
    <name evidence="10" type="ORF">B9T28_08935</name>
</gene>
<dbReference type="Proteomes" id="UP000242765">
    <property type="component" value="Unassembled WGS sequence"/>
</dbReference>
<dbReference type="InterPro" id="IPR020846">
    <property type="entry name" value="MFS_dom"/>
</dbReference>
<evidence type="ECO:0000256" key="2">
    <source>
        <dbReference type="ARBA" id="ARBA00006236"/>
    </source>
</evidence>
<feature type="transmembrane region" description="Helical" evidence="8">
    <location>
        <begin position="376"/>
        <end position="395"/>
    </location>
</feature>
<comment type="similarity">
    <text evidence="2 8">Belongs to the major facilitator superfamily. Bcr/CmlA family.</text>
</comment>
<dbReference type="AlphaFoldDB" id="A0A1Y3CI50"/>
<feature type="transmembrane region" description="Helical" evidence="8">
    <location>
        <begin position="138"/>
        <end position="160"/>
    </location>
</feature>
<dbReference type="OrthoDB" id="9814303at2"/>
<reference evidence="10 11" key="1">
    <citation type="submission" date="2017-04" db="EMBL/GenBank/DDBJ databases">
        <title>High diversity of culturable Acinetobacter species in natural soil and water ecosystems.</title>
        <authorList>
            <person name="Nemec A."/>
            <person name="Radolfova-Krizova L."/>
        </authorList>
    </citation>
    <scope>NUCLEOTIDE SEQUENCE [LARGE SCALE GENOMIC DNA]</scope>
    <source>
        <strain evidence="10 11">ANC 4999</strain>
    </source>
</reference>
<comment type="subcellular location">
    <subcellularLocation>
        <location evidence="8">Cell inner membrane</location>
        <topology evidence="8">Multi-pass membrane protein</topology>
    </subcellularLocation>
    <subcellularLocation>
        <location evidence="1">Cell membrane</location>
        <topology evidence="1">Multi-pass membrane protein</topology>
    </subcellularLocation>
</comment>
<dbReference type="SUPFAM" id="SSF103473">
    <property type="entry name" value="MFS general substrate transporter"/>
    <property type="match status" value="1"/>
</dbReference>
<evidence type="ECO:0000313" key="10">
    <source>
        <dbReference type="EMBL" id="OTG65572.1"/>
    </source>
</evidence>
<dbReference type="GO" id="GO:0005886">
    <property type="term" value="C:plasma membrane"/>
    <property type="evidence" value="ECO:0007669"/>
    <property type="project" value="UniProtKB-SubCell"/>
</dbReference>
<keyword evidence="7 8" id="KW-0472">Membrane</keyword>
<dbReference type="Gene3D" id="1.20.1720.10">
    <property type="entry name" value="Multidrug resistance protein D"/>
    <property type="match status" value="1"/>
</dbReference>
<dbReference type="GO" id="GO:0042910">
    <property type="term" value="F:xenobiotic transmembrane transporter activity"/>
    <property type="evidence" value="ECO:0007669"/>
    <property type="project" value="InterPro"/>
</dbReference>
<evidence type="ECO:0000256" key="6">
    <source>
        <dbReference type="ARBA" id="ARBA00022989"/>
    </source>
</evidence>
<dbReference type="InterPro" id="IPR036259">
    <property type="entry name" value="MFS_trans_sf"/>
</dbReference>
<keyword evidence="11" id="KW-1185">Reference proteome</keyword>
<feature type="transmembrane region" description="Helical" evidence="8">
    <location>
        <begin position="284"/>
        <end position="305"/>
    </location>
</feature>
<feature type="transmembrane region" description="Helical" evidence="8">
    <location>
        <begin position="80"/>
        <end position="99"/>
    </location>
</feature>
<feature type="transmembrane region" description="Helical" evidence="8">
    <location>
        <begin position="12"/>
        <end position="29"/>
    </location>
</feature>
<dbReference type="GO" id="GO:1990961">
    <property type="term" value="P:xenobiotic detoxification by transmembrane export across the plasma membrane"/>
    <property type="evidence" value="ECO:0007669"/>
    <property type="project" value="InterPro"/>
</dbReference>
<evidence type="ECO:0000259" key="9">
    <source>
        <dbReference type="PROSITE" id="PS50850"/>
    </source>
</evidence>
<dbReference type="PROSITE" id="PS50850">
    <property type="entry name" value="MFS"/>
    <property type="match status" value="1"/>
</dbReference>
<comment type="caution">
    <text evidence="10">The sequence shown here is derived from an EMBL/GenBank/DDBJ whole genome shotgun (WGS) entry which is preliminary data.</text>
</comment>
<feature type="transmembrane region" description="Helical" evidence="8">
    <location>
        <begin position="105"/>
        <end position="126"/>
    </location>
</feature>
<dbReference type="PANTHER" id="PTHR23502">
    <property type="entry name" value="MAJOR FACILITATOR SUPERFAMILY"/>
    <property type="match status" value="1"/>
</dbReference>
<evidence type="ECO:0000256" key="8">
    <source>
        <dbReference type="RuleBase" id="RU365088"/>
    </source>
</evidence>
<dbReference type="FunFam" id="1.20.1720.10:FF:000005">
    <property type="entry name" value="Bcr/CflA family efflux transporter"/>
    <property type="match status" value="1"/>
</dbReference>
<feature type="transmembrane region" description="Helical" evidence="8">
    <location>
        <begin position="254"/>
        <end position="272"/>
    </location>
</feature>
<accession>A0A1Y3CI50</accession>
<feature type="transmembrane region" description="Helical" evidence="8">
    <location>
        <begin position="220"/>
        <end position="242"/>
    </location>
</feature>
<keyword evidence="6 8" id="KW-1133">Transmembrane helix</keyword>
<evidence type="ECO:0000256" key="3">
    <source>
        <dbReference type="ARBA" id="ARBA00022448"/>
    </source>
</evidence>
<feature type="transmembrane region" description="Helical" evidence="8">
    <location>
        <begin position="49"/>
        <end position="68"/>
    </location>
</feature>
<feature type="domain" description="Major facilitator superfamily (MFS) profile" evidence="9">
    <location>
        <begin position="14"/>
        <end position="395"/>
    </location>
</feature>
<dbReference type="Pfam" id="PF07690">
    <property type="entry name" value="MFS_1"/>
    <property type="match status" value="1"/>
</dbReference>
<evidence type="ECO:0000256" key="5">
    <source>
        <dbReference type="ARBA" id="ARBA00022692"/>
    </source>
</evidence>
<dbReference type="EMBL" id="NEGB01000004">
    <property type="protein sequence ID" value="OTG65572.1"/>
    <property type="molecule type" value="Genomic_DNA"/>
</dbReference>
<dbReference type="InterPro" id="IPR004812">
    <property type="entry name" value="Efflux_drug-R_Bcr/CmlA"/>
</dbReference>
<evidence type="ECO:0000256" key="4">
    <source>
        <dbReference type="ARBA" id="ARBA00022475"/>
    </source>
</evidence>
<evidence type="ECO:0000256" key="7">
    <source>
        <dbReference type="ARBA" id="ARBA00023136"/>
    </source>
</evidence>
<organism evidence="10 11">
    <name type="scientific">Acinetobacter silvestris</name>
    <dbReference type="NCBI Taxonomy" id="1977882"/>
    <lineage>
        <taxon>Bacteria</taxon>
        <taxon>Pseudomonadati</taxon>
        <taxon>Pseudomonadota</taxon>
        <taxon>Gammaproteobacteria</taxon>
        <taxon>Moraxellales</taxon>
        <taxon>Moraxellaceae</taxon>
        <taxon>Acinetobacter</taxon>
    </lineage>
</organism>
<feature type="transmembrane region" description="Helical" evidence="8">
    <location>
        <begin position="348"/>
        <end position="370"/>
    </location>
</feature>
<dbReference type="NCBIfam" id="TIGR00710">
    <property type="entry name" value="efflux_Bcr_CflA"/>
    <property type="match status" value="1"/>
</dbReference>
<protein>
    <recommendedName>
        <fullName evidence="8">Bcr/CflA family efflux transporter</fullName>
    </recommendedName>
</protein>
<dbReference type="PANTHER" id="PTHR23502:SF132">
    <property type="entry name" value="POLYAMINE TRANSPORTER 2-RELATED"/>
    <property type="match status" value="1"/>
</dbReference>
<dbReference type="InterPro" id="IPR011701">
    <property type="entry name" value="MFS"/>
</dbReference>
<dbReference type="RefSeq" id="WP_086203634.1">
    <property type="nucleotide sequence ID" value="NZ_NEGB01000004.1"/>
</dbReference>
<keyword evidence="8" id="KW-0997">Cell inner membrane</keyword>
<feature type="transmembrane region" description="Helical" evidence="8">
    <location>
        <begin position="311"/>
        <end position="336"/>
    </location>
</feature>
<dbReference type="STRING" id="1977882.B9T28_08935"/>
<evidence type="ECO:0000313" key="11">
    <source>
        <dbReference type="Proteomes" id="UP000242765"/>
    </source>
</evidence>
<keyword evidence="3 8" id="KW-0813">Transport</keyword>
<evidence type="ECO:0000256" key="1">
    <source>
        <dbReference type="ARBA" id="ARBA00004651"/>
    </source>
</evidence>
<feature type="transmembrane region" description="Helical" evidence="8">
    <location>
        <begin position="166"/>
        <end position="188"/>
    </location>
</feature>
<proteinExistence type="inferred from homology"/>
<keyword evidence="4" id="KW-1003">Cell membrane</keyword>